<evidence type="ECO:0000313" key="8">
    <source>
        <dbReference type="Proteomes" id="UP000245380"/>
    </source>
</evidence>
<evidence type="ECO:0000256" key="4">
    <source>
        <dbReference type="ARBA" id="ARBA00023235"/>
    </source>
</evidence>
<dbReference type="PANTHER" id="PTHR42839:SF2">
    <property type="entry name" value="ISOCHORISMATE SYNTHASE ENTC"/>
    <property type="match status" value="1"/>
</dbReference>
<dbReference type="Gene3D" id="3.60.120.10">
    <property type="entry name" value="Anthranilate synthase"/>
    <property type="match status" value="1"/>
</dbReference>
<feature type="domain" description="Chorismate-utilising enzyme C-terminal" evidence="6">
    <location>
        <begin position="220"/>
        <end position="471"/>
    </location>
</feature>
<evidence type="ECO:0000259" key="6">
    <source>
        <dbReference type="Pfam" id="PF00425"/>
    </source>
</evidence>
<gene>
    <name evidence="7" type="ORF">BM613_05675</name>
</gene>
<dbReference type="EC" id="5.4.4.2" evidence="3"/>
<dbReference type="SUPFAM" id="SSF56322">
    <property type="entry name" value="ADC synthase"/>
    <property type="match status" value="1"/>
</dbReference>
<dbReference type="GO" id="GO:0008909">
    <property type="term" value="F:isochorismate synthase activity"/>
    <property type="evidence" value="ECO:0007669"/>
    <property type="project" value="UniProtKB-EC"/>
</dbReference>
<dbReference type="Pfam" id="PF00425">
    <property type="entry name" value="Chorismate_bind"/>
    <property type="match status" value="1"/>
</dbReference>
<keyword evidence="4" id="KW-0413">Isomerase</keyword>
<comment type="catalytic activity">
    <reaction evidence="1">
        <text>chorismate = isochorismate</text>
        <dbReference type="Rhea" id="RHEA:18985"/>
        <dbReference type="ChEBI" id="CHEBI:29748"/>
        <dbReference type="ChEBI" id="CHEBI:29780"/>
        <dbReference type="EC" id="5.4.4.2"/>
    </reaction>
</comment>
<dbReference type="OrthoDB" id="9803598at2"/>
<evidence type="ECO:0000256" key="1">
    <source>
        <dbReference type="ARBA" id="ARBA00000799"/>
    </source>
</evidence>
<dbReference type="Proteomes" id="UP000245380">
    <property type="component" value="Unassembled WGS sequence"/>
</dbReference>
<dbReference type="AlphaFoldDB" id="A0A2U3D9E9"/>
<dbReference type="EMBL" id="MPDK01000007">
    <property type="protein sequence ID" value="PWI57907.1"/>
    <property type="molecule type" value="Genomic_DNA"/>
</dbReference>
<evidence type="ECO:0000256" key="3">
    <source>
        <dbReference type="ARBA" id="ARBA00012824"/>
    </source>
</evidence>
<organism evidence="7 8">
    <name type="scientific">Sulfoacidibacillus thermotolerans</name>
    <name type="common">Acidibacillus sulfuroxidans</name>
    <dbReference type="NCBI Taxonomy" id="1765684"/>
    <lineage>
        <taxon>Bacteria</taxon>
        <taxon>Bacillati</taxon>
        <taxon>Bacillota</taxon>
        <taxon>Bacilli</taxon>
        <taxon>Bacillales</taxon>
        <taxon>Alicyclobacillaceae</taxon>
        <taxon>Sulfoacidibacillus</taxon>
    </lineage>
</organism>
<reference evidence="7 8" key="1">
    <citation type="submission" date="2016-11" db="EMBL/GenBank/DDBJ databases">
        <title>Comparative genomics of Acidibacillus ferroxidans species.</title>
        <authorList>
            <person name="Oliveira G."/>
            <person name="Nunes G."/>
            <person name="Oliveira R."/>
            <person name="Araujo F."/>
            <person name="Salim A."/>
            <person name="Scholte L."/>
            <person name="Morais D."/>
            <person name="Nancucheo I."/>
            <person name="Johnson D.B."/>
            <person name="Grail B."/>
            <person name="Bittencourt J."/>
            <person name="Valadares R."/>
        </authorList>
    </citation>
    <scope>NUCLEOTIDE SEQUENCE [LARGE SCALE GENOMIC DNA]</scope>
    <source>
        <strain evidence="7 8">Y002</strain>
    </source>
</reference>
<dbReference type="InterPro" id="IPR005801">
    <property type="entry name" value="ADC_synthase"/>
</dbReference>
<evidence type="ECO:0000256" key="5">
    <source>
        <dbReference type="ARBA" id="ARBA00041564"/>
    </source>
</evidence>
<keyword evidence="8" id="KW-1185">Reference proteome</keyword>
<comment type="caution">
    <text evidence="7">The sequence shown here is derived from an EMBL/GenBank/DDBJ whole genome shotgun (WGS) entry which is preliminary data.</text>
</comment>
<comment type="similarity">
    <text evidence="2">Belongs to the isochorismate synthase family.</text>
</comment>
<name>A0A2U3D9E9_SULT2</name>
<evidence type="ECO:0000313" key="7">
    <source>
        <dbReference type="EMBL" id="PWI57907.1"/>
    </source>
</evidence>
<sequence length="482" mass="54085">MVVSQQRTDLVEKVLEDGQFQAQLANAIEQAKEENTTRIACIALKWQGSLDFVDLFERNPLMVKMQVFWRDGDLPSGKSLAIGEAVSFQAQAANVFDEARSLWRNTVAQFVGNGSKWVRFFCGQAFDPETERDVVWKEWPAGLMFLPRYLFIEEELGIRLVISLEVTKELDLASAVHAIRAELQRLSDPLERVERDFQEPLTFAQSSAADLETVESDSLQWKKAVAHVVQKIARKEFAKVVLARRRVWRAKEQISSATVLRNLLTRYETGVVFALQYVDQVFVGASPERLVQSFKQHVHIDCLAGTTARDQDLESDAQAATQLLASQKDRSEHAHVLRGILQDVQDVVGDLSYPDAPKLRSLTNVHHLYTPIEGYRLDGTTILDLVARLHPTPAVAGLPKHAAMMEIRVQEQMDRGFYAGPIGWLDAQGDGAFNVALRCGLLCGRDAVLYAGAGIVEDSNPWAEWAETEWKLQPMQTALSEE</sequence>
<dbReference type="PANTHER" id="PTHR42839">
    <property type="entry name" value="ISOCHORISMATE SYNTHASE ENTC"/>
    <property type="match status" value="1"/>
</dbReference>
<dbReference type="InterPro" id="IPR004561">
    <property type="entry name" value="IsoChor_synthase"/>
</dbReference>
<proteinExistence type="inferred from homology"/>
<accession>A0A2U3D9E9</accession>
<protein>
    <recommendedName>
        <fullName evidence="3">isochorismate synthase</fullName>
        <ecNumber evidence="3">5.4.4.2</ecNumber>
    </recommendedName>
    <alternativeName>
        <fullName evidence="5">Isochorismate mutase</fullName>
    </alternativeName>
</protein>
<evidence type="ECO:0000256" key="2">
    <source>
        <dbReference type="ARBA" id="ARBA00005297"/>
    </source>
</evidence>
<dbReference type="RefSeq" id="WP_109430209.1">
    <property type="nucleotide sequence ID" value="NZ_MPDK01000007.1"/>
</dbReference>
<dbReference type="NCBIfam" id="TIGR00543">
    <property type="entry name" value="isochor_syn"/>
    <property type="match status" value="1"/>
</dbReference>
<dbReference type="InterPro" id="IPR015890">
    <property type="entry name" value="Chorismate_C"/>
</dbReference>